<keyword evidence="2" id="KW-0479">Metal-binding</keyword>
<dbReference type="InterPro" id="IPR017896">
    <property type="entry name" value="4Fe4S_Fe-S-bd"/>
</dbReference>
<dbReference type="Pfam" id="PF12838">
    <property type="entry name" value="Fer4_7"/>
    <property type="match status" value="1"/>
</dbReference>
<gene>
    <name evidence="6" type="ORF">NX774_01955</name>
</gene>
<dbReference type="Gene3D" id="3.30.70.20">
    <property type="match status" value="2"/>
</dbReference>
<sequence>MNIRLMAPFPADPAQEQRDLLARAAALAAMSALPEPDEVASVTYRSAGRVLVVGNAAHAQLHADRLAQSLPVTLLLTDAEAGELPARAYPVFAPRAVAVAGWLGAFEARWQAAGQAPQQGSFDLVLDLSASPLIATHQHPHGYYAPGHSEDARHAAVDELLDMVGEFEKPKYFSYKERLCAHSRNQRSGCSACIDICSAGAIAPAGERIRVNPYLCAGCGACTTVCPTGALAYAYPGASYTGTRLKAALRAFAEAGGRDPVVLLHSQADGAALLASHAGAGGALPGRVIPLALHHVASTGIDVWLSAMAYGAAGVTVLLTGAEAPQYAAALDQQMTIAQAVLDGLGYAGPHLQLARATAPDELDTVLRHAPRGAVPSEPATFNLALDKRNSLDYALDHLLRHASVPATEIALPAASPFGALQVNRDACSLCMACVGACPSGALQDGQALPQLRFIEKNCVQCGLCADTCPENAITLVPRLSFAETRNQPVVLNETEPFNCIRCGQPFGTLQMIENMLTRLSSHPAFADHLDRIRMCGDCRVRDMMQPGGELTVQLRRPV</sequence>
<dbReference type="PANTHER" id="PTHR43687:SF4">
    <property type="entry name" value="BLR5484 PROTEIN"/>
    <property type="match status" value="1"/>
</dbReference>
<evidence type="ECO:0000256" key="1">
    <source>
        <dbReference type="ARBA" id="ARBA00022485"/>
    </source>
</evidence>
<accession>A0ABT2D8B7</accession>
<evidence type="ECO:0000256" key="2">
    <source>
        <dbReference type="ARBA" id="ARBA00022723"/>
    </source>
</evidence>
<proteinExistence type="predicted"/>
<dbReference type="InterPro" id="IPR050572">
    <property type="entry name" value="Fe-S_Ferredoxin"/>
</dbReference>
<keyword evidence="3" id="KW-0408">Iron</keyword>
<dbReference type="Pfam" id="PF13187">
    <property type="entry name" value="Fer4_9"/>
    <property type="match status" value="1"/>
</dbReference>
<dbReference type="SUPFAM" id="SSF54862">
    <property type="entry name" value="4Fe-4S ferredoxins"/>
    <property type="match status" value="1"/>
</dbReference>
<name>A0ABT2D8B7_9BURK</name>
<dbReference type="PROSITE" id="PS51379">
    <property type="entry name" value="4FE4S_FER_2"/>
    <property type="match status" value="3"/>
</dbReference>
<feature type="domain" description="4Fe-4S ferredoxin-type" evidence="5">
    <location>
        <begin position="450"/>
        <end position="479"/>
    </location>
</feature>
<reference evidence="6 7" key="1">
    <citation type="submission" date="2022-08" db="EMBL/GenBank/DDBJ databases">
        <title>Reclassification of Massilia species as members of the genera Telluria, Duganella, Pseudoduganella, Mokoshia gen. nov. and Zemynaea gen. nov. using orthogonal and non-orthogonal genome-based approaches.</title>
        <authorList>
            <person name="Bowman J.P."/>
        </authorList>
    </citation>
    <scope>NUCLEOTIDE SEQUENCE [LARGE SCALE GENOMIC DNA]</scope>
    <source>
        <strain evidence="6 7">JCM 31605</strain>
    </source>
</reference>
<keyword evidence="4" id="KW-0411">Iron-sulfur</keyword>
<protein>
    <submittedName>
        <fullName evidence="6">4Fe-4S binding protein</fullName>
    </submittedName>
</protein>
<dbReference type="RefSeq" id="WP_258820467.1">
    <property type="nucleotide sequence ID" value="NZ_JANUHB010000001.1"/>
</dbReference>
<evidence type="ECO:0000313" key="6">
    <source>
        <dbReference type="EMBL" id="MCS0806688.1"/>
    </source>
</evidence>
<dbReference type="PROSITE" id="PS00198">
    <property type="entry name" value="4FE4S_FER_1"/>
    <property type="match status" value="2"/>
</dbReference>
<organism evidence="6 7">
    <name type="scientific">Massilia agilis</name>
    <dbReference type="NCBI Taxonomy" id="1811226"/>
    <lineage>
        <taxon>Bacteria</taxon>
        <taxon>Pseudomonadati</taxon>
        <taxon>Pseudomonadota</taxon>
        <taxon>Betaproteobacteria</taxon>
        <taxon>Burkholderiales</taxon>
        <taxon>Oxalobacteraceae</taxon>
        <taxon>Telluria group</taxon>
        <taxon>Massilia</taxon>
    </lineage>
</organism>
<comment type="caution">
    <text evidence="6">The sequence shown here is derived from an EMBL/GenBank/DDBJ whole genome shotgun (WGS) entry which is preliminary data.</text>
</comment>
<dbReference type="InterPro" id="IPR017900">
    <property type="entry name" value="4Fe4S_Fe_S_CS"/>
</dbReference>
<dbReference type="EMBL" id="JANUHB010000001">
    <property type="protein sequence ID" value="MCS0806688.1"/>
    <property type="molecule type" value="Genomic_DNA"/>
</dbReference>
<evidence type="ECO:0000313" key="7">
    <source>
        <dbReference type="Proteomes" id="UP001206126"/>
    </source>
</evidence>
<dbReference type="PANTHER" id="PTHR43687">
    <property type="entry name" value="ADENYLYLSULFATE REDUCTASE, BETA SUBUNIT"/>
    <property type="match status" value="1"/>
</dbReference>
<keyword evidence="7" id="KW-1185">Reference proteome</keyword>
<feature type="domain" description="4Fe-4S ferredoxin-type" evidence="5">
    <location>
        <begin position="419"/>
        <end position="448"/>
    </location>
</feature>
<feature type="domain" description="4Fe-4S ferredoxin-type" evidence="5">
    <location>
        <begin position="207"/>
        <end position="236"/>
    </location>
</feature>
<evidence type="ECO:0000259" key="5">
    <source>
        <dbReference type="PROSITE" id="PS51379"/>
    </source>
</evidence>
<evidence type="ECO:0000256" key="3">
    <source>
        <dbReference type="ARBA" id="ARBA00023004"/>
    </source>
</evidence>
<evidence type="ECO:0000256" key="4">
    <source>
        <dbReference type="ARBA" id="ARBA00023014"/>
    </source>
</evidence>
<dbReference type="Proteomes" id="UP001206126">
    <property type="component" value="Unassembled WGS sequence"/>
</dbReference>
<keyword evidence="1" id="KW-0004">4Fe-4S</keyword>